<reference evidence="2 3" key="1">
    <citation type="submission" date="2023-07" db="EMBL/GenBank/DDBJ databases">
        <title>Sequencing the genomes of 1000 actinobacteria strains.</title>
        <authorList>
            <person name="Klenk H.-P."/>
        </authorList>
    </citation>
    <scope>NUCLEOTIDE SEQUENCE [LARGE SCALE GENOMIC DNA]</scope>
    <source>
        <strain evidence="2 3">GD13</strain>
    </source>
</reference>
<keyword evidence="1" id="KW-0472">Membrane</keyword>
<organism evidence="2 3">
    <name type="scientific">Nocardioides massiliensis</name>
    <dbReference type="NCBI Taxonomy" id="1325935"/>
    <lineage>
        <taxon>Bacteria</taxon>
        <taxon>Bacillati</taxon>
        <taxon>Actinomycetota</taxon>
        <taxon>Actinomycetes</taxon>
        <taxon>Propionibacteriales</taxon>
        <taxon>Nocardioidaceae</taxon>
        <taxon>Nocardioides</taxon>
    </lineage>
</organism>
<keyword evidence="1" id="KW-0812">Transmembrane</keyword>
<name>A0ABT9NU08_9ACTN</name>
<feature type="transmembrane region" description="Helical" evidence="1">
    <location>
        <begin position="25"/>
        <end position="50"/>
    </location>
</feature>
<comment type="caution">
    <text evidence="2">The sequence shown here is derived from an EMBL/GenBank/DDBJ whole genome shotgun (WGS) entry which is preliminary data.</text>
</comment>
<protein>
    <submittedName>
        <fullName evidence="2">Uncharacterized protein</fullName>
    </submittedName>
</protein>
<evidence type="ECO:0000313" key="2">
    <source>
        <dbReference type="EMBL" id="MDP9823757.1"/>
    </source>
</evidence>
<sequence>MFALLAVWTVHFVLAVRWFSAKPYAVLLLPVPAVLIWFAAMLAGGAWLGWSA</sequence>
<dbReference type="EMBL" id="JAUSQM010000001">
    <property type="protein sequence ID" value="MDP9823757.1"/>
    <property type="molecule type" value="Genomic_DNA"/>
</dbReference>
<accession>A0ABT9NU08</accession>
<proteinExistence type="predicted"/>
<dbReference type="RefSeq" id="WP_181641793.1">
    <property type="nucleotide sequence ID" value="NZ_CCXJ01000219.1"/>
</dbReference>
<evidence type="ECO:0000256" key="1">
    <source>
        <dbReference type="SAM" id="Phobius"/>
    </source>
</evidence>
<dbReference type="Proteomes" id="UP001240447">
    <property type="component" value="Unassembled WGS sequence"/>
</dbReference>
<keyword evidence="3" id="KW-1185">Reference proteome</keyword>
<keyword evidence="1" id="KW-1133">Transmembrane helix</keyword>
<gene>
    <name evidence="2" type="ORF">J2S59_003566</name>
</gene>
<evidence type="ECO:0000313" key="3">
    <source>
        <dbReference type="Proteomes" id="UP001240447"/>
    </source>
</evidence>